<evidence type="ECO:0000256" key="6">
    <source>
        <dbReference type="ARBA" id="ARBA00023315"/>
    </source>
</evidence>
<keyword evidence="10" id="KW-1185">Reference proteome</keyword>
<dbReference type="GO" id="GO:0006654">
    <property type="term" value="P:phosphatidic acid biosynthetic process"/>
    <property type="evidence" value="ECO:0007669"/>
    <property type="project" value="TreeGrafter"/>
</dbReference>
<dbReference type="Proteomes" id="UP000198642">
    <property type="component" value="Unassembled WGS sequence"/>
</dbReference>
<evidence type="ECO:0000313" key="9">
    <source>
        <dbReference type="EMBL" id="SFB16395.1"/>
    </source>
</evidence>
<gene>
    <name evidence="9" type="ORF">SAMN04488072_108155</name>
</gene>
<comment type="similarity">
    <text evidence="2 7">Belongs to the 1-acyl-sn-glycerol-3-phosphate acyltransferase family.</text>
</comment>
<evidence type="ECO:0000256" key="7">
    <source>
        <dbReference type="RuleBase" id="RU361267"/>
    </source>
</evidence>
<accession>A0A1I0YSN3</accession>
<dbReference type="PANTHER" id="PTHR10434:SF64">
    <property type="entry name" value="1-ACYL-SN-GLYCEROL-3-PHOSPHATE ACYLTRANSFERASE-RELATED"/>
    <property type="match status" value="1"/>
</dbReference>
<name>A0A1I0YSN3_9BACI</name>
<keyword evidence="7" id="KW-0594">Phospholipid biosynthesis</keyword>
<dbReference type="STRING" id="237679.SAMN04488072_108155"/>
<dbReference type="GO" id="GO:0016020">
    <property type="term" value="C:membrane"/>
    <property type="evidence" value="ECO:0007669"/>
    <property type="project" value="InterPro"/>
</dbReference>
<dbReference type="GO" id="GO:0003841">
    <property type="term" value="F:1-acylglycerol-3-phosphate O-acyltransferase activity"/>
    <property type="evidence" value="ECO:0007669"/>
    <property type="project" value="UniProtKB-UniRule"/>
</dbReference>
<dbReference type="RefSeq" id="WP_244535743.1">
    <property type="nucleotide sequence ID" value="NZ_FOJW01000008.1"/>
</dbReference>
<dbReference type="SUPFAM" id="SSF69593">
    <property type="entry name" value="Glycerol-3-phosphate (1)-acyltransferase"/>
    <property type="match status" value="1"/>
</dbReference>
<organism evidence="9 10">
    <name type="scientific">Lentibacillus halodurans</name>
    <dbReference type="NCBI Taxonomy" id="237679"/>
    <lineage>
        <taxon>Bacteria</taxon>
        <taxon>Bacillati</taxon>
        <taxon>Bacillota</taxon>
        <taxon>Bacilli</taxon>
        <taxon>Bacillales</taxon>
        <taxon>Bacillaceae</taxon>
        <taxon>Lentibacillus</taxon>
    </lineage>
</organism>
<dbReference type="InterPro" id="IPR002123">
    <property type="entry name" value="Plipid/glycerol_acylTrfase"/>
</dbReference>
<dbReference type="Pfam" id="PF01553">
    <property type="entry name" value="Acyltransferase"/>
    <property type="match status" value="1"/>
</dbReference>
<dbReference type="CDD" id="cd07989">
    <property type="entry name" value="LPLAT_AGPAT-like"/>
    <property type="match status" value="1"/>
</dbReference>
<keyword evidence="5 7" id="KW-0443">Lipid metabolism</keyword>
<dbReference type="SMART" id="SM00563">
    <property type="entry name" value="PlsC"/>
    <property type="match status" value="1"/>
</dbReference>
<reference evidence="9 10" key="1">
    <citation type="submission" date="2016-10" db="EMBL/GenBank/DDBJ databases">
        <authorList>
            <person name="de Groot N.N."/>
        </authorList>
    </citation>
    <scope>NUCLEOTIDE SEQUENCE [LARGE SCALE GENOMIC DNA]</scope>
    <source>
        <strain evidence="9 10">CGMCC 1.3702</strain>
    </source>
</reference>
<dbReference type="EMBL" id="FOJW01000008">
    <property type="protein sequence ID" value="SFB16395.1"/>
    <property type="molecule type" value="Genomic_DNA"/>
</dbReference>
<comment type="domain">
    <text evidence="7">The HXXXXD motif is essential for acyltransferase activity and may constitute the binding site for the phosphate moiety of the glycerol-3-phosphate.</text>
</comment>
<evidence type="ECO:0000256" key="3">
    <source>
        <dbReference type="ARBA" id="ARBA00022516"/>
    </source>
</evidence>
<dbReference type="PANTHER" id="PTHR10434">
    <property type="entry name" value="1-ACYL-SN-GLYCEROL-3-PHOSPHATE ACYLTRANSFERASE"/>
    <property type="match status" value="1"/>
</dbReference>
<evidence type="ECO:0000313" key="10">
    <source>
        <dbReference type="Proteomes" id="UP000198642"/>
    </source>
</evidence>
<evidence type="ECO:0000256" key="5">
    <source>
        <dbReference type="ARBA" id="ARBA00023098"/>
    </source>
</evidence>
<dbReference type="EC" id="2.3.1.51" evidence="7"/>
<keyword evidence="4 7" id="KW-0808">Transferase</keyword>
<evidence type="ECO:0000259" key="8">
    <source>
        <dbReference type="SMART" id="SM00563"/>
    </source>
</evidence>
<keyword evidence="3 7" id="KW-0444">Lipid biosynthesis</keyword>
<sequence>MEQIFVTPKDVSQKIIQKTNSDVHVSGREKLPDGPVLIVANHQGLFDILTLLGHLEKPIGFIAKKEIKKLPIVSNWMKQLNCVFIDRSDRRQSVEAINQGIANLKEGRSIVIFPEGTRGKGSKLNSFKSGGLKLATKANVPIVPVAINGTYQLLESGKGCIGTSTITLTVIDPIYPDEYEDKTHRELAAEIQGIIENALDSNATARRLENSCQTTPITE</sequence>
<dbReference type="InterPro" id="IPR004552">
    <property type="entry name" value="AGP_acyltrans"/>
</dbReference>
<proteinExistence type="inferred from homology"/>
<feature type="domain" description="Phospholipid/glycerol acyltransferase" evidence="8">
    <location>
        <begin position="36"/>
        <end position="150"/>
    </location>
</feature>
<comment type="pathway">
    <text evidence="1">Lipid metabolism.</text>
</comment>
<dbReference type="NCBIfam" id="TIGR00530">
    <property type="entry name" value="AGP_acyltrn"/>
    <property type="match status" value="1"/>
</dbReference>
<keyword evidence="7" id="KW-1208">Phospholipid metabolism</keyword>
<dbReference type="AlphaFoldDB" id="A0A1I0YSN3"/>
<evidence type="ECO:0000256" key="4">
    <source>
        <dbReference type="ARBA" id="ARBA00022679"/>
    </source>
</evidence>
<evidence type="ECO:0000256" key="1">
    <source>
        <dbReference type="ARBA" id="ARBA00005189"/>
    </source>
</evidence>
<protein>
    <recommendedName>
        <fullName evidence="7">1-acyl-sn-glycerol-3-phosphate acyltransferase</fullName>
        <ecNumber evidence="7">2.3.1.51</ecNumber>
    </recommendedName>
</protein>
<comment type="catalytic activity">
    <reaction evidence="7">
        <text>a 1-acyl-sn-glycero-3-phosphate + an acyl-CoA = a 1,2-diacyl-sn-glycero-3-phosphate + CoA</text>
        <dbReference type="Rhea" id="RHEA:19709"/>
        <dbReference type="ChEBI" id="CHEBI:57287"/>
        <dbReference type="ChEBI" id="CHEBI:57970"/>
        <dbReference type="ChEBI" id="CHEBI:58342"/>
        <dbReference type="ChEBI" id="CHEBI:58608"/>
        <dbReference type="EC" id="2.3.1.51"/>
    </reaction>
</comment>
<evidence type="ECO:0000256" key="2">
    <source>
        <dbReference type="ARBA" id="ARBA00008655"/>
    </source>
</evidence>
<keyword evidence="6 7" id="KW-0012">Acyltransferase</keyword>